<name>A0A3P7RKP4_DIBLA</name>
<feature type="compositionally biased region" description="Basic residues" evidence="1">
    <location>
        <begin position="36"/>
        <end position="47"/>
    </location>
</feature>
<keyword evidence="3" id="KW-1185">Reference proteome</keyword>
<proteinExistence type="predicted"/>
<dbReference type="AlphaFoldDB" id="A0A3P7RKP4"/>
<feature type="non-terminal residue" evidence="2">
    <location>
        <position position="104"/>
    </location>
</feature>
<evidence type="ECO:0000313" key="2">
    <source>
        <dbReference type="EMBL" id="VDN43962.1"/>
    </source>
</evidence>
<feature type="region of interest" description="Disordered" evidence="1">
    <location>
        <begin position="33"/>
        <end position="55"/>
    </location>
</feature>
<reference evidence="2 3" key="1">
    <citation type="submission" date="2018-11" db="EMBL/GenBank/DDBJ databases">
        <authorList>
            <consortium name="Pathogen Informatics"/>
        </authorList>
    </citation>
    <scope>NUCLEOTIDE SEQUENCE [LARGE SCALE GENOMIC DNA]</scope>
</reference>
<dbReference type="Proteomes" id="UP000281553">
    <property type="component" value="Unassembled WGS sequence"/>
</dbReference>
<evidence type="ECO:0000256" key="1">
    <source>
        <dbReference type="SAM" id="MobiDB-lite"/>
    </source>
</evidence>
<protein>
    <submittedName>
        <fullName evidence="2">Uncharacterized protein</fullName>
    </submittedName>
</protein>
<sequence length="104" mass="11812">MGAADQEKQPCPFNVRPCQGEEGVAVKSSCSEAVKKRTHRRKSRKKRVSEPPAAVSQPPIYSFYLIGLKIKNDSRICVLRYDPRRQQTEQFADCERRGAPTFTV</sequence>
<dbReference type="EMBL" id="UYRU01109750">
    <property type="protein sequence ID" value="VDN43962.1"/>
    <property type="molecule type" value="Genomic_DNA"/>
</dbReference>
<accession>A0A3P7RKP4</accession>
<evidence type="ECO:0000313" key="3">
    <source>
        <dbReference type="Proteomes" id="UP000281553"/>
    </source>
</evidence>
<gene>
    <name evidence="2" type="ORF">DILT_LOCUS19233</name>
</gene>
<organism evidence="2 3">
    <name type="scientific">Dibothriocephalus latus</name>
    <name type="common">Fish tapeworm</name>
    <name type="synonym">Diphyllobothrium latum</name>
    <dbReference type="NCBI Taxonomy" id="60516"/>
    <lineage>
        <taxon>Eukaryota</taxon>
        <taxon>Metazoa</taxon>
        <taxon>Spiralia</taxon>
        <taxon>Lophotrochozoa</taxon>
        <taxon>Platyhelminthes</taxon>
        <taxon>Cestoda</taxon>
        <taxon>Eucestoda</taxon>
        <taxon>Diphyllobothriidea</taxon>
        <taxon>Diphyllobothriidae</taxon>
        <taxon>Dibothriocephalus</taxon>
    </lineage>
</organism>